<evidence type="ECO:0008006" key="7">
    <source>
        <dbReference type="Google" id="ProtNLM"/>
    </source>
</evidence>
<keyword evidence="1" id="KW-0677">Repeat</keyword>
<feature type="repeat" description="TPR" evidence="3">
    <location>
        <begin position="262"/>
        <end position="295"/>
    </location>
</feature>
<dbReference type="Pfam" id="PF13432">
    <property type="entry name" value="TPR_16"/>
    <property type="match status" value="1"/>
</dbReference>
<dbReference type="SMART" id="SM00028">
    <property type="entry name" value="TPR"/>
    <property type="match status" value="5"/>
</dbReference>
<feature type="repeat" description="TPR" evidence="3">
    <location>
        <begin position="228"/>
        <end position="261"/>
    </location>
</feature>
<dbReference type="InterPro" id="IPR011990">
    <property type="entry name" value="TPR-like_helical_dom_sf"/>
</dbReference>
<feature type="chain" id="PRO_5047137723" description="Tetratricopeptide repeat protein" evidence="4">
    <location>
        <begin position="20"/>
        <end position="390"/>
    </location>
</feature>
<gene>
    <name evidence="5" type="ORF">L3049_01285</name>
</gene>
<dbReference type="InterPro" id="IPR051685">
    <property type="entry name" value="Ycf3/AcsC/BcsC/TPR_MFPF"/>
</dbReference>
<dbReference type="Gene3D" id="1.25.40.10">
    <property type="entry name" value="Tetratricopeptide repeat domain"/>
    <property type="match status" value="2"/>
</dbReference>
<reference evidence="5 6" key="1">
    <citation type="submission" date="2022-01" db="EMBL/GenBank/DDBJ databases">
        <title>Labilibaculum sp. nov, a marine bacterium isolated from Antarctica.</title>
        <authorList>
            <person name="Dai W."/>
        </authorList>
    </citation>
    <scope>NUCLEOTIDE SEQUENCE [LARGE SCALE GENOMIC DNA]</scope>
    <source>
        <strain evidence="5 6">DW002</strain>
    </source>
</reference>
<evidence type="ECO:0000256" key="2">
    <source>
        <dbReference type="ARBA" id="ARBA00022803"/>
    </source>
</evidence>
<dbReference type="Proteomes" id="UP001528920">
    <property type="component" value="Unassembled WGS sequence"/>
</dbReference>
<keyword evidence="6" id="KW-1185">Reference proteome</keyword>
<dbReference type="EMBL" id="JAKJSC010000001">
    <property type="protein sequence ID" value="MDE5416622.1"/>
    <property type="molecule type" value="Genomic_DNA"/>
</dbReference>
<dbReference type="RefSeq" id="WP_275107962.1">
    <property type="nucleotide sequence ID" value="NZ_JAKJSC010000001.1"/>
</dbReference>
<evidence type="ECO:0000313" key="6">
    <source>
        <dbReference type="Proteomes" id="UP001528920"/>
    </source>
</evidence>
<keyword evidence="4" id="KW-0732">Signal</keyword>
<evidence type="ECO:0000313" key="5">
    <source>
        <dbReference type="EMBL" id="MDE5416622.1"/>
    </source>
</evidence>
<evidence type="ECO:0000256" key="3">
    <source>
        <dbReference type="PROSITE-ProRule" id="PRU00339"/>
    </source>
</evidence>
<keyword evidence="2 3" id="KW-0802">TPR repeat</keyword>
<comment type="caution">
    <text evidence="5">The sequence shown here is derived from an EMBL/GenBank/DDBJ whole genome shotgun (WGS) entry which is preliminary data.</text>
</comment>
<evidence type="ECO:0000256" key="1">
    <source>
        <dbReference type="ARBA" id="ARBA00022737"/>
    </source>
</evidence>
<sequence>MKKLSFIMVLLLCVSMVNAQKSKVTGASNYLNSGKLDKAKEAIDAGIGHEKCVAWPKAYLIQGKVYQAIFESPLPAYKGLSDNALDVAFDAYMKALELDQKGKMMKPVKAQMTNMIPDYTNEAVNLYNKGDFSGALKAFEKVLEIENMEMFKADNLAVDTAVIFNAGLAAQKANNLEAAIKYYKQTIGYNYGGAKAYAYLSKVLTDSDKGEESLTYLHKGFELYPNDAYMLVELINHYLLGGEPEKAAEYLDKAIALDPENGSYYRAKGTLYEKTNEPAKAKEMYEIAFEKDPKDFTSQYNLGLLKLNAAITNHKAANEIMDAKKYNAAIKTVYTEYEGVIPYFVKVLELQPGEKNSLITLKELYFKLRNEKPEYLEKYNEVKAQLEGLE</sequence>
<dbReference type="InterPro" id="IPR019734">
    <property type="entry name" value="TPR_rpt"/>
</dbReference>
<dbReference type="PANTHER" id="PTHR44943:SF8">
    <property type="entry name" value="TPR REPEAT-CONTAINING PROTEIN MJ0263"/>
    <property type="match status" value="1"/>
</dbReference>
<dbReference type="PANTHER" id="PTHR44943">
    <property type="entry name" value="CELLULOSE SYNTHASE OPERON PROTEIN C"/>
    <property type="match status" value="1"/>
</dbReference>
<dbReference type="PROSITE" id="PS50005">
    <property type="entry name" value="TPR"/>
    <property type="match status" value="2"/>
</dbReference>
<feature type="signal peptide" evidence="4">
    <location>
        <begin position="1"/>
        <end position="19"/>
    </location>
</feature>
<evidence type="ECO:0000256" key="4">
    <source>
        <dbReference type="SAM" id="SignalP"/>
    </source>
</evidence>
<dbReference type="SUPFAM" id="SSF48452">
    <property type="entry name" value="TPR-like"/>
    <property type="match status" value="1"/>
</dbReference>
<protein>
    <recommendedName>
        <fullName evidence="7">Tetratricopeptide repeat protein</fullName>
    </recommendedName>
</protein>
<name>A0ABT5VPC7_9BACT</name>
<proteinExistence type="predicted"/>
<accession>A0ABT5VPC7</accession>
<organism evidence="5 6">
    <name type="scientific">Paralabilibaculum antarcticum</name>
    <dbReference type="NCBI Taxonomy" id="2912572"/>
    <lineage>
        <taxon>Bacteria</taxon>
        <taxon>Pseudomonadati</taxon>
        <taxon>Bacteroidota</taxon>
        <taxon>Bacteroidia</taxon>
        <taxon>Marinilabiliales</taxon>
        <taxon>Marinifilaceae</taxon>
        <taxon>Paralabilibaculum</taxon>
    </lineage>
</organism>